<evidence type="ECO:0000313" key="1">
    <source>
        <dbReference type="EMBL" id="RNL75233.1"/>
    </source>
</evidence>
<reference evidence="1 2" key="1">
    <citation type="submission" date="2018-10" db="EMBL/GenBank/DDBJ databases">
        <title>Sinomicrobium pectinilyticum sp. nov., a pectinase-producing bacterium isolated from alkaline and saline soil, and emended description of the genus Sinomicrobium.</title>
        <authorList>
            <person name="Cheng B."/>
            <person name="Li C."/>
            <person name="Lai Q."/>
            <person name="Du M."/>
            <person name="Shao Z."/>
            <person name="Xu P."/>
            <person name="Yang C."/>
        </authorList>
    </citation>
    <scope>NUCLEOTIDE SEQUENCE [LARGE SCALE GENOMIC DNA]</scope>
    <source>
        <strain evidence="1 2">5DNS001</strain>
    </source>
</reference>
<organism evidence="1 2">
    <name type="scientific">Sinomicrobium pectinilyticum</name>
    <dbReference type="NCBI Taxonomy" id="1084421"/>
    <lineage>
        <taxon>Bacteria</taxon>
        <taxon>Pseudomonadati</taxon>
        <taxon>Bacteroidota</taxon>
        <taxon>Flavobacteriia</taxon>
        <taxon>Flavobacteriales</taxon>
        <taxon>Flavobacteriaceae</taxon>
        <taxon>Sinomicrobium</taxon>
    </lineage>
</organism>
<comment type="caution">
    <text evidence="1">The sequence shown here is derived from an EMBL/GenBank/DDBJ whole genome shotgun (WGS) entry which is preliminary data.</text>
</comment>
<keyword evidence="2" id="KW-1185">Reference proteome</keyword>
<dbReference type="RefSeq" id="WP_148044348.1">
    <property type="nucleotide sequence ID" value="NZ_RJTM01000171.1"/>
</dbReference>
<gene>
    <name evidence="1" type="ORF">ED312_21730</name>
</gene>
<evidence type="ECO:0000313" key="2">
    <source>
        <dbReference type="Proteomes" id="UP000267469"/>
    </source>
</evidence>
<dbReference type="Proteomes" id="UP000267469">
    <property type="component" value="Unassembled WGS sequence"/>
</dbReference>
<protein>
    <submittedName>
        <fullName evidence="1">Uncharacterized protein</fullName>
    </submittedName>
</protein>
<proteinExistence type="predicted"/>
<name>A0A3N0DJ19_SINP1</name>
<dbReference type="EMBL" id="RJTM01000171">
    <property type="protein sequence ID" value="RNL75233.1"/>
    <property type="molecule type" value="Genomic_DNA"/>
</dbReference>
<sequence>MKIIKVILSLLVITLLSYIGYQYYQFTSFREFIKQFKNSGNELSVSTALTSSFDHYGELWPKNKNDLDSVLDRVKFLNGQTDRLYIEKYGYNIHIDTVTIDTDTLKAKYIEYKLYSYGPNKKDDQLKNLPLNNLPMEYTPWGIPIKEITFWEYLFMDKNFDVVLVYASPYYDCENKKYRQVNVISPESKSGRMQDAYIIKPVQKRNGPLDITYIKKYEEDKENLYTKKFNQTLQTIQENLTEQYPNMPTEDLIFNYNGKR</sequence>
<dbReference type="AlphaFoldDB" id="A0A3N0DJ19"/>
<dbReference type="OrthoDB" id="9820629at2"/>
<accession>A0A3N0DJ19</accession>
<feature type="non-terminal residue" evidence="1">
    <location>
        <position position="260"/>
    </location>
</feature>